<keyword evidence="3" id="KW-1185">Reference proteome</keyword>
<accession>A0AAE0EEH9</accession>
<organism evidence="2 3">
    <name type="scientific">Dipteronia sinensis</name>
    <dbReference type="NCBI Taxonomy" id="43782"/>
    <lineage>
        <taxon>Eukaryota</taxon>
        <taxon>Viridiplantae</taxon>
        <taxon>Streptophyta</taxon>
        <taxon>Embryophyta</taxon>
        <taxon>Tracheophyta</taxon>
        <taxon>Spermatophyta</taxon>
        <taxon>Magnoliopsida</taxon>
        <taxon>eudicotyledons</taxon>
        <taxon>Gunneridae</taxon>
        <taxon>Pentapetalae</taxon>
        <taxon>rosids</taxon>
        <taxon>malvids</taxon>
        <taxon>Sapindales</taxon>
        <taxon>Sapindaceae</taxon>
        <taxon>Hippocastanoideae</taxon>
        <taxon>Acereae</taxon>
        <taxon>Dipteronia</taxon>
    </lineage>
</organism>
<proteinExistence type="predicted"/>
<reference evidence="2" key="1">
    <citation type="journal article" date="2023" name="Plant J.">
        <title>Genome sequences and population genomics provide insights into the demographic history, inbreeding, and mutation load of two 'living fossil' tree species of Dipteronia.</title>
        <authorList>
            <person name="Feng Y."/>
            <person name="Comes H.P."/>
            <person name="Chen J."/>
            <person name="Zhu S."/>
            <person name="Lu R."/>
            <person name="Zhang X."/>
            <person name="Li P."/>
            <person name="Qiu J."/>
            <person name="Olsen K.M."/>
            <person name="Qiu Y."/>
        </authorList>
    </citation>
    <scope>NUCLEOTIDE SEQUENCE</scope>
    <source>
        <strain evidence="2">NBL</strain>
    </source>
</reference>
<dbReference type="EMBL" id="JANJYJ010000002">
    <property type="protein sequence ID" value="KAK3225458.1"/>
    <property type="molecule type" value="Genomic_DNA"/>
</dbReference>
<gene>
    <name evidence="2" type="ORF">Dsin_005320</name>
</gene>
<dbReference type="Pfam" id="PF13966">
    <property type="entry name" value="zf-RVT"/>
    <property type="match status" value="1"/>
</dbReference>
<evidence type="ECO:0000259" key="1">
    <source>
        <dbReference type="Pfam" id="PF13966"/>
    </source>
</evidence>
<comment type="caution">
    <text evidence="2">The sequence shown here is derived from an EMBL/GenBank/DDBJ whole genome shotgun (WGS) entry which is preliminary data.</text>
</comment>
<protein>
    <recommendedName>
        <fullName evidence="1">Reverse transcriptase zinc-binding domain-containing protein</fullName>
    </recommendedName>
</protein>
<dbReference type="AlphaFoldDB" id="A0AAE0EEH9"/>
<dbReference type="Proteomes" id="UP001281410">
    <property type="component" value="Unassembled WGS sequence"/>
</dbReference>
<evidence type="ECO:0000313" key="3">
    <source>
        <dbReference type="Proteomes" id="UP001281410"/>
    </source>
</evidence>
<sequence length="114" mass="13035">MEDILRIPIGSSSTEDTVIWHSESSGIYTVKSGYSIGQQLEQSPSTSNAASVTRWWSSFWSLAIPPKIKIFVWKACYNWIPTKFNLARRGILTDRSCHFCRTHEETTIHPLWGC</sequence>
<feature type="domain" description="Reverse transcriptase zinc-binding" evidence="1">
    <location>
        <begin position="28"/>
        <end position="114"/>
    </location>
</feature>
<dbReference type="InterPro" id="IPR026960">
    <property type="entry name" value="RVT-Znf"/>
</dbReference>
<evidence type="ECO:0000313" key="2">
    <source>
        <dbReference type="EMBL" id="KAK3225458.1"/>
    </source>
</evidence>
<name>A0AAE0EEH9_9ROSI</name>